<dbReference type="InterPro" id="IPR035906">
    <property type="entry name" value="MetI-like_sf"/>
</dbReference>
<evidence type="ECO:0000256" key="5">
    <source>
        <dbReference type="ARBA" id="ARBA00022989"/>
    </source>
</evidence>
<proteinExistence type="inferred from homology"/>
<evidence type="ECO:0000256" key="6">
    <source>
        <dbReference type="ARBA" id="ARBA00023136"/>
    </source>
</evidence>
<feature type="transmembrane region" description="Helical" evidence="7">
    <location>
        <begin position="49"/>
        <end position="70"/>
    </location>
</feature>
<feature type="domain" description="ABC transmembrane type-1" evidence="9">
    <location>
        <begin position="110"/>
        <end position="297"/>
    </location>
</feature>
<evidence type="ECO:0000259" key="9">
    <source>
        <dbReference type="PROSITE" id="PS50928"/>
    </source>
</evidence>
<comment type="subcellular location">
    <subcellularLocation>
        <location evidence="1 7">Cell membrane</location>
        <topology evidence="1 7">Multi-pass membrane protein</topology>
    </subcellularLocation>
</comment>
<keyword evidence="4 7" id="KW-0812">Transmembrane</keyword>
<comment type="caution">
    <text evidence="10">The sequence shown here is derived from an EMBL/GenBank/DDBJ whole genome shotgun (WGS) entry which is preliminary data.</text>
</comment>
<feature type="transmembrane region" description="Helical" evidence="7">
    <location>
        <begin position="179"/>
        <end position="199"/>
    </location>
</feature>
<keyword evidence="5 7" id="KW-1133">Transmembrane helix</keyword>
<feature type="transmembrane region" description="Helical" evidence="7">
    <location>
        <begin position="121"/>
        <end position="138"/>
    </location>
</feature>
<evidence type="ECO:0000313" key="10">
    <source>
        <dbReference type="EMBL" id="GAA3661480.1"/>
    </source>
</evidence>
<evidence type="ECO:0000256" key="3">
    <source>
        <dbReference type="ARBA" id="ARBA00022475"/>
    </source>
</evidence>
<protein>
    <submittedName>
        <fullName evidence="10">Carbohydrate ABC transporter permease</fullName>
    </submittedName>
</protein>
<dbReference type="PROSITE" id="PS50928">
    <property type="entry name" value="ABC_TM1"/>
    <property type="match status" value="1"/>
</dbReference>
<accession>A0ABP7BKE8</accession>
<evidence type="ECO:0000256" key="4">
    <source>
        <dbReference type="ARBA" id="ARBA00022692"/>
    </source>
</evidence>
<dbReference type="RefSeq" id="WP_221856202.1">
    <property type="nucleotide sequence ID" value="NZ_BAAAYV010000011.1"/>
</dbReference>
<dbReference type="SUPFAM" id="SSF161098">
    <property type="entry name" value="MetI-like"/>
    <property type="match status" value="1"/>
</dbReference>
<evidence type="ECO:0000313" key="11">
    <source>
        <dbReference type="Proteomes" id="UP001410795"/>
    </source>
</evidence>
<evidence type="ECO:0000256" key="2">
    <source>
        <dbReference type="ARBA" id="ARBA00022448"/>
    </source>
</evidence>
<dbReference type="Gene3D" id="1.10.3720.10">
    <property type="entry name" value="MetI-like"/>
    <property type="match status" value="1"/>
</dbReference>
<comment type="similarity">
    <text evidence="7">Belongs to the binding-protein-dependent transport system permease family.</text>
</comment>
<reference evidence="11" key="1">
    <citation type="journal article" date="2019" name="Int. J. Syst. Evol. Microbiol.">
        <title>The Global Catalogue of Microorganisms (GCM) 10K type strain sequencing project: providing services to taxonomists for standard genome sequencing and annotation.</title>
        <authorList>
            <consortium name="The Broad Institute Genomics Platform"/>
            <consortium name="The Broad Institute Genome Sequencing Center for Infectious Disease"/>
            <person name="Wu L."/>
            <person name="Ma J."/>
        </authorList>
    </citation>
    <scope>NUCLEOTIDE SEQUENCE [LARGE SCALE GENOMIC DNA]</scope>
    <source>
        <strain evidence="11">JCM 16546</strain>
    </source>
</reference>
<keyword evidence="2 7" id="KW-0813">Transport</keyword>
<gene>
    <name evidence="10" type="ORF">GCM10022202_23450</name>
</gene>
<dbReference type="Pfam" id="PF00528">
    <property type="entry name" value="BPD_transp_1"/>
    <property type="match status" value="1"/>
</dbReference>
<name>A0ABP7BKE8_9MICO</name>
<organism evidence="10 11">
    <name type="scientific">Microbacterium marinilacus</name>
    <dbReference type="NCBI Taxonomy" id="415209"/>
    <lineage>
        <taxon>Bacteria</taxon>
        <taxon>Bacillati</taxon>
        <taxon>Actinomycetota</taxon>
        <taxon>Actinomycetes</taxon>
        <taxon>Micrococcales</taxon>
        <taxon>Microbacteriaceae</taxon>
        <taxon>Microbacterium</taxon>
    </lineage>
</organism>
<feature type="transmembrane region" description="Helical" evidence="7">
    <location>
        <begin position="276"/>
        <end position="297"/>
    </location>
</feature>
<dbReference type="InterPro" id="IPR000515">
    <property type="entry name" value="MetI-like"/>
</dbReference>
<dbReference type="CDD" id="cd06261">
    <property type="entry name" value="TM_PBP2"/>
    <property type="match status" value="1"/>
</dbReference>
<evidence type="ECO:0000256" key="8">
    <source>
        <dbReference type="SAM" id="MobiDB-lite"/>
    </source>
</evidence>
<feature type="transmembrane region" description="Helical" evidence="7">
    <location>
        <begin position="220"/>
        <end position="245"/>
    </location>
</feature>
<feature type="transmembrane region" description="Helical" evidence="7">
    <location>
        <begin position="145"/>
        <end position="167"/>
    </location>
</feature>
<sequence length="313" mass="33157">MADAGAPRTATLVTGPSSRRRTAGSRSLERSNVSDADLSRRGTRIGFRLLIGAAIALLVTISAGPLLWLAKSAVSTTQDILSDPFGWWPSGIQLGNLADAWNQIQIGRFTLNSLIVTSGEVVVAVFAAVTLGYVLAVLRPRYGAVLNGAIMATLFIPGVISLIPLYLTVIDLGLLDSYWAVWLPNGVSAFNVLIMKQYFQTIPREVFEAARVDGAGPIRVLWSIVLPMARPIVGVVALLAFVASWKDFLWPLLALPSPAKQPLSVGLSTVAPQADLAVLMAGMLIAVLIPLAVFLVFQKQFLTGAGSAGAVKG</sequence>
<evidence type="ECO:0000256" key="7">
    <source>
        <dbReference type="RuleBase" id="RU363032"/>
    </source>
</evidence>
<keyword evidence="11" id="KW-1185">Reference proteome</keyword>
<dbReference type="EMBL" id="BAAAYV010000011">
    <property type="protein sequence ID" value="GAA3661480.1"/>
    <property type="molecule type" value="Genomic_DNA"/>
</dbReference>
<evidence type="ECO:0000256" key="1">
    <source>
        <dbReference type="ARBA" id="ARBA00004651"/>
    </source>
</evidence>
<feature type="region of interest" description="Disordered" evidence="8">
    <location>
        <begin position="1"/>
        <end position="28"/>
    </location>
</feature>
<keyword evidence="3" id="KW-1003">Cell membrane</keyword>
<dbReference type="PANTHER" id="PTHR43744:SF12">
    <property type="entry name" value="ABC TRANSPORTER PERMEASE PROTEIN MG189-RELATED"/>
    <property type="match status" value="1"/>
</dbReference>
<dbReference type="Proteomes" id="UP001410795">
    <property type="component" value="Unassembled WGS sequence"/>
</dbReference>
<keyword evidence="6 7" id="KW-0472">Membrane</keyword>
<dbReference type="PANTHER" id="PTHR43744">
    <property type="entry name" value="ABC TRANSPORTER PERMEASE PROTEIN MG189-RELATED-RELATED"/>
    <property type="match status" value="1"/>
</dbReference>